<sequence>MTTDKKTYYVSVNHNLIRDVPGDSNEFTVMLSKDELTRLKDLMNDFSSTDRYAFQRTFVPYKSADHDEAIEQFDERTIDLYAFLHEHGDERTRRMIEDMNIIRKMDDTGYDDPGYENAPLNK</sequence>
<dbReference type="EMBL" id="CP016809">
    <property type="protein sequence ID" value="ANY73117.1"/>
    <property type="molecule type" value="Genomic_DNA"/>
</dbReference>
<dbReference type="OrthoDB" id="2706506at2"/>
<dbReference type="AlphaFoldDB" id="A0A1B2DZR2"/>
<dbReference type="EMBL" id="MRVI01000002">
    <property type="protein sequence ID" value="OOC59027.1"/>
    <property type="molecule type" value="Genomic_DNA"/>
</dbReference>
<dbReference type="KEGG" id="pib:BBD41_11230"/>
<evidence type="ECO:0000313" key="2">
    <source>
        <dbReference type="EMBL" id="OOC59027.1"/>
    </source>
</evidence>
<keyword evidence="3" id="KW-1185">Reference proteome</keyword>
<gene>
    <name evidence="2" type="ORF">BBD40_25585</name>
    <name evidence="1" type="ORF">BBD41_11230</name>
</gene>
<evidence type="ECO:0000313" key="1">
    <source>
        <dbReference type="EMBL" id="ANY73117.1"/>
    </source>
</evidence>
<proteinExistence type="predicted"/>
<name>A0A1B2DZR2_9BACL</name>
<dbReference type="RefSeq" id="WP_077569924.1">
    <property type="nucleotide sequence ID" value="NZ_CP016809.1"/>
</dbReference>
<evidence type="ECO:0000313" key="3">
    <source>
        <dbReference type="Proteomes" id="UP000189059"/>
    </source>
</evidence>
<reference evidence="1" key="1">
    <citation type="submission" date="2016-08" db="EMBL/GenBank/DDBJ databases">
        <title>Complete Genome Seqeunce of Paenibacillus sp. nov. IHBB 9852 from high altitute lake of Indian trans-Himalayas.</title>
        <authorList>
            <person name="Kiran S."/>
            <person name="Swarnkar M.K."/>
            <person name="Rana A."/>
            <person name="Tewari R."/>
            <person name="Gulati A."/>
        </authorList>
    </citation>
    <scope>NUCLEOTIDE SEQUENCE [LARGE SCALE GENOMIC DNA]</scope>
    <source>
        <strain evidence="1">IHBB 9852</strain>
    </source>
</reference>
<protein>
    <recommendedName>
        <fullName evidence="4">Hydrolase</fullName>
    </recommendedName>
</protein>
<dbReference type="GeneID" id="48308815"/>
<accession>A0A1B2DZR2</accession>
<reference evidence="2 3" key="2">
    <citation type="submission" date="2016-12" db="EMBL/GenBank/DDBJ databases">
        <title>Genome sequencing and description of Paenibacillus sp. nov. from high altitude lake in the Indian Trans- Himalayas.</title>
        <authorList>
            <person name="Kiran S."/>
            <person name="Swarnkar M.K."/>
            <person name="Rana A."/>
            <person name="Tewari R."/>
            <person name="Gulati A."/>
        </authorList>
    </citation>
    <scope>NUCLEOTIDE SEQUENCE [LARGE SCALE GENOMIC DNA]</scope>
    <source>
        <strain evidence="2 3">IHBB 9951</strain>
    </source>
</reference>
<dbReference type="Proteomes" id="UP000189059">
    <property type="component" value="Unassembled WGS sequence"/>
</dbReference>
<organism evidence="1">
    <name type="scientific">Paenibacillus ihbetae</name>
    <dbReference type="NCBI Taxonomy" id="1870820"/>
    <lineage>
        <taxon>Bacteria</taxon>
        <taxon>Bacillati</taxon>
        <taxon>Bacillota</taxon>
        <taxon>Bacilli</taxon>
        <taxon>Bacillales</taxon>
        <taxon>Paenibacillaceae</taxon>
        <taxon>Paenibacillus</taxon>
    </lineage>
</organism>
<evidence type="ECO:0008006" key="4">
    <source>
        <dbReference type="Google" id="ProtNLM"/>
    </source>
</evidence>